<name>A0A1I1DW20_9GAMM</name>
<dbReference type="GO" id="GO:0006310">
    <property type="term" value="P:DNA recombination"/>
    <property type="evidence" value="ECO:0007669"/>
    <property type="project" value="UniProtKB-KW"/>
</dbReference>
<dbReference type="PANTHER" id="PTHR38103:SF1">
    <property type="entry name" value="RECOMBINATION-ASSOCIATED PROTEIN RDGC"/>
    <property type="match status" value="1"/>
</dbReference>
<reference evidence="6 7" key="1">
    <citation type="submission" date="2016-10" db="EMBL/GenBank/DDBJ databases">
        <authorList>
            <person name="de Groot N.N."/>
        </authorList>
    </citation>
    <scope>NUCLEOTIDE SEQUENCE [LARGE SCALE GENOMIC DNA]</scope>
    <source>
        <strain evidence="6 7">DSM 18438</strain>
    </source>
</reference>
<dbReference type="PANTHER" id="PTHR38103">
    <property type="entry name" value="RECOMBINATION-ASSOCIATED PROTEIN RDGC"/>
    <property type="match status" value="1"/>
</dbReference>
<dbReference type="Proteomes" id="UP000199058">
    <property type="component" value="Unassembled WGS sequence"/>
</dbReference>
<dbReference type="GO" id="GO:0003690">
    <property type="term" value="F:double-stranded DNA binding"/>
    <property type="evidence" value="ECO:0007669"/>
    <property type="project" value="TreeGrafter"/>
</dbReference>
<gene>
    <name evidence="6" type="ORF">SAMN05660443_0146</name>
</gene>
<dbReference type="OrthoDB" id="5290530at2"/>
<keyword evidence="5" id="KW-0233">DNA recombination</keyword>
<dbReference type="Pfam" id="PF04381">
    <property type="entry name" value="RdgC"/>
    <property type="match status" value="1"/>
</dbReference>
<evidence type="ECO:0000256" key="4">
    <source>
        <dbReference type="ARBA" id="ARBA00022490"/>
    </source>
</evidence>
<keyword evidence="4" id="KW-0963">Cytoplasm</keyword>
<proteinExistence type="inferred from homology"/>
<keyword evidence="7" id="KW-1185">Reference proteome</keyword>
<protein>
    <recommendedName>
        <fullName evidence="3">Recombination-associated protein RdgC</fullName>
    </recommendedName>
</protein>
<evidence type="ECO:0000313" key="7">
    <source>
        <dbReference type="Proteomes" id="UP000199058"/>
    </source>
</evidence>
<evidence type="ECO:0000256" key="1">
    <source>
        <dbReference type="ARBA" id="ARBA00004453"/>
    </source>
</evidence>
<evidence type="ECO:0000313" key="6">
    <source>
        <dbReference type="EMBL" id="SFB79081.1"/>
    </source>
</evidence>
<dbReference type="RefSeq" id="WP_091957739.1">
    <property type="nucleotide sequence ID" value="NZ_FOLH01000001.1"/>
</dbReference>
<dbReference type="STRING" id="1122252.SAMN05660443_0146"/>
<accession>A0A1I1DW20</accession>
<dbReference type="AlphaFoldDB" id="A0A1I1DW20"/>
<evidence type="ECO:0000256" key="5">
    <source>
        <dbReference type="ARBA" id="ARBA00023172"/>
    </source>
</evidence>
<organism evidence="6 7">
    <name type="scientific">Marinospirillum celere</name>
    <dbReference type="NCBI Taxonomy" id="1122252"/>
    <lineage>
        <taxon>Bacteria</taxon>
        <taxon>Pseudomonadati</taxon>
        <taxon>Pseudomonadota</taxon>
        <taxon>Gammaproteobacteria</taxon>
        <taxon>Oceanospirillales</taxon>
        <taxon>Oceanospirillaceae</taxon>
        <taxon>Marinospirillum</taxon>
    </lineage>
</organism>
<dbReference type="NCBIfam" id="NF001464">
    <property type="entry name" value="PRK00321.1-5"/>
    <property type="match status" value="1"/>
</dbReference>
<dbReference type="EMBL" id="FOLH01000001">
    <property type="protein sequence ID" value="SFB79081.1"/>
    <property type="molecule type" value="Genomic_DNA"/>
</dbReference>
<comment type="similarity">
    <text evidence="2">Belongs to the RdgC family.</text>
</comment>
<evidence type="ECO:0000256" key="2">
    <source>
        <dbReference type="ARBA" id="ARBA00008657"/>
    </source>
</evidence>
<dbReference type="GO" id="GO:0000018">
    <property type="term" value="P:regulation of DNA recombination"/>
    <property type="evidence" value="ECO:0007669"/>
    <property type="project" value="TreeGrafter"/>
</dbReference>
<dbReference type="InterPro" id="IPR007476">
    <property type="entry name" value="RdgC"/>
</dbReference>
<sequence>MWFKALRIYQARNDQAWTTEKLQVALASKPFRHCSSQEEMSAGWVSPSGTSTLVHSQGDQWLLKLKIEEKLLPASVVREQVQEKVEAIEMAESRKVGRKERQNLTDELRLELLPRAFTRSRSVWVWLDGRQQRILLDNTTDKVCELALNLLREGLGSLPVVPLATQLPPGQVMTRWLEEQPASGLALEDTCELRDPDDDKAVVRIKGQALTGEEITQHLAAGKRATQLRLNWQDQVTFNLTDTLILKSLKYAEELLEEAEDVNPDRDPLIALDAEFILLSNTLSSLVDQLISLHDGLSNQQTSDQE</sequence>
<dbReference type="GO" id="GO:0043590">
    <property type="term" value="C:bacterial nucleoid"/>
    <property type="evidence" value="ECO:0007669"/>
    <property type="project" value="TreeGrafter"/>
</dbReference>
<comment type="subcellular location">
    <subcellularLocation>
        <location evidence="1">Cytoplasm</location>
        <location evidence="1">Nucleoid</location>
    </subcellularLocation>
</comment>
<evidence type="ECO:0000256" key="3">
    <source>
        <dbReference type="ARBA" id="ARBA00022296"/>
    </source>
</evidence>